<dbReference type="GO" id="GO:0019441">
    <property type="term" value="P:L-tryptophan catabolic process to kynurenine"/>
    <property type="evidence" value="ECO:0007669"/>
    <property type="project" value="InterPro"/>
</dbReference>
<dbReference type="Gene3D" id="3.50.30.50">
    <property type="entry name" value="Putative cyclase"/>
    <property type="match status" value="1"/>
</dbReference>
<dbReference type="SUPFAM" id="SSF102198">
    <property type="entry name" value="Putative cyclase"/>
    <property type="match status" value="1"/>
</dbReference>
<dbReference type="OrthoDB" id="9796085at2"/>
<dbReference type="KEGG" id="nba:CUN60_11855"/>
<dbReference type="GO" id="GO:0004061">
    <property type="term" value="F:arylformamidase activity"/>
    <property type="evidence" value="ECO:0007669"/>
    <property type="project" value="InterPro"/>
</dbReference>
<accession>A0A2I7N926</accession>
<dbReference type="RefSeq" id="WP_102952246.1">
    <property type="nucleotide sequence ID" value="NZ_CP024847.1"/>
</dbReference>
<dbReference type="EMBL" id="CP024847">
    <property type="protein sequence ID" value="AUR52960.1"/>
    <property type="molecule type" value="Genomic_DNA"/>
</dbReference>
<name>A0A2I7N926_9NEIS</name>
<proteinExistence type="predicted"/>
<dbReference type="Proteomes" id="UP000236655">
    <property type="component" value="Chromosome"/>
</dbReference>
<dbReference type="Pfam" id="PF04199">
    <property type="entry name" value="Cyclase"/>
    <property type="match status" value="1"/>
</dbReference>
<keyword evidence="2" id="KW-1185">Reference proteome</keyword>
<protein>
    <submittedName>
        <fullName evidence="1">Uncharacterized protein</fullName>
    </submittedName>
</protein>
<organism evidence="1 2">
    <name type="scientific">Aquella oligotrophica</name>
    <dbReference type="NCBI Taxonomy" id="2067065"/>
    <lineage>
        <taxon>Bacteria</taxon>
        <taxon>Pseudomonadati</taxon>
        <taxon>Pseudomonadota</taxon>
        <taxon>Betaproteobacteria</taxon>
        <taxon>Neisseriales</taxon>
        <taxon>Neisseriaceae</taxon>
        <taxon>Aquella</taxon>
    </lineage>
</organism>
<sequence length="91" mass="10237">MNTTLHLSTHTDAPSHFLAEGKSIDLVDLDKYIGRCQTVEVNLTKADNGLIQPHHLPEAPRILFSTSSFNYQQPFNPNFVTFGHETCKLLL</sequence>
<evidence type="ECO:0000313" key="1">
    <source>
        <dbReference type="EMBL" id="AUR52960.1"/>
    </source>
</evidence>
<evidence type="ECO:0000313" key="2">
    <source>
        <dbReference type="Proteomes" id="UP000236655"/>
    </source>
</evidence>
<dbReference type="AlphaFoldDB" id="A0A2I7N926"/>
<reference evidence="2" key="1">
    <citation type="submission" date="2017-11" db="EMBL/GenBank/DDBJ databases">
        <authorList>
            <person name="Chan K.G."/>
            <person name="Lee L.S."/>
        </authorList>
    </citation>
    <scope>NUCLEOTIDE SEQUENCE [LARGE SCALE GENOMIC DNA]</scope>
    <source>
        <strain evidence="2">DSM 100970</strain>
    </source>
</reference>
<dbReference type="InterPro" id="IPR007325">
    <property type="entry name" value="KFase/CYL"/>
</dbReference>
<gene>
    <name evidence="1" type="ORF">CUN60_11855</name>
</gene>
<dbReference type="InterPro" id="IPR037175">
    <property type="entry name" value="KFase_sf"/>
</dbReference>